<keyword evidence="4" id="KW-1185">Reference proteome</keyword>
<gene>
    <name evidence="3" type="ORF">DLJ59_33205</name>
</gene>
<dbReference type="Proteomes" id="UP000282312">
    <property type="component" value="Unassembled WGS sequence"/>
</dbReference>
<organism evidence="3 4">
    <name type="scientific">Micromonospora inaquosa</name>
    <dbReference type="NCBI Taxonomy" id="2203716"/>
    <lineage>
        <taxon>Bacteria</taxon>
        <taxon>Bacillati</taxon>
        <taxon>Actinomycetota</taxon>
        <taxon>Actinomycetes</taxon>
        <taxon>Micromonosporales</taxon>
        <taxon>Micromonosporaceae</taxon>
        <taxon>Micromonospora</taxon>
    </lineage>
</organism>
<feature type="transmembrane region" description="Helical" evidence="2">
    <location>
        <begin position="153"/>
        <end position="174"/>
    </location>
</feature>
<feature type="transmembrane region" description="Helical" evidence="2">
    <location>
        <begin position="21"/>
        <end position="40"/>
    </location>
</feature>
<keyword evidence="2" id="KW-0812">Transmembrane</keyword>
<keyword evidence="2" id="KW-1133">Transmembrane helix</keyword>
<dbReference type="InterPro" id="IPR051533">
    <property type="entry name" value="WaaL-like"/>
</dbReference>
<dbReference type="AlphaFoldDB" id="A0A3N9WJV5"/>
<reference evidence="3 4" key="1">
    <citation type="submission" date="2018-05" db="EMBL/GenBank/DDBJ databases">
        <title>Micromonospora from Atacama Desert.</title>
        <authorList>
            <person name="Carro L."/>
            <person name="Goodfellow M."/>
            <person name="Klenk H.-P."/>
        </authorList>
    </citation>
    <scope>NUCLEOTIDE SEQUENCE [LARGE SCALE GENOMIC DNA]</scope>
    <source>
        <strain evidence="3 4">LB39</strain>
    </source>
</reference>
<feature type="transmembrane region" description="Helical" evidence="2">
    <location>
        <begin position="98"/>
        <end position="116"/>
    </location>
</feature>
<feature type="transmembrane region" description="Helical" evidence="2">
    <location>
        <begin position="229"/>
        <end position="244"/>
    </location>
</feature>
<feature type="transmembrane region" description="Helical" evidence="2">
    <location>
        <begin position="271"/>
        <end position="288"/>
    </location>
</feature>
<dbReference type="PANTHER" id="PTHR37422">
    <property type="entry name" value="TEICHURONIC ACID BIOSYNTHESIS PROTEIN TUAE"/>
    <property type="match status" value="1"/>
</dbReference>
<dbReference type="RefSeq" id="WP_124778060.1">
    <property type="nucleotide sequence ID" value="NZ_QGSZ01000364.1"/>
</dbReference>
<evidence type="ECO:0000313" key="3">
    <source>
        <dbReference type="EMBL" id="RQW95282.1"/>
    </source>
</evidence>
<feature type="compositionally biased region" description="Low complexity" evidence="1">
    <location>
        <begin position="340"/>
        <end position="370"/>
    </location>
</feature>
<feature type="transmembrane region" description="Helical" evidence="2">
    <location>
        <begin position="487"/>
        <end position="506"/>
    </location>
</feature>
<comment type="caution">
    <text evidence="3">The sequence shown here is derived from an EMBL/GenBank/DDBJ whole genome shotgun (WGS) entry which is preliminary data.</text>
</comment>
<keyword evidence="2" id="KW-0472">Membrane</keyword>
<protein>
    <submittedName>
        <fullName evidence="3">Uncharacterized protein</fullName>
    </submittedName>
</protein>
<feature type="compositionally biased region" description="Low complexity" evidence="1">
    <location>
        <begin position="310"/>
        <end position="331"/>
    </location>
</feature>
<name>A0A3N9WJV5_9ACTN</name>
<feature type="transmembrane region" description="Helical" evidence="2">
    <location>
        <begin position="512"/>
        <end position="528"/>
    </location>
</feature>
<feature type="region of interest" description="Disordered" evidence="1">
    <location>
        <begin position="305"/>
        <end position="374"/>
    </location>
</feature>
<dbReference type="EMBL" id="QGSZ01000364">
    <property type="protein sequence ID" value="RQW95282.1"/>
    <property type="molecule type" value="Genomic_DNA"/>
</dbReference>
<proteinExistence type="predicted"/>
<feature type="transmembrane region" description="Helical" evidence="2">
    <location>
        <begin position="250"/>
        <end position="266"/>
    </location>
</feature>
<evidence type="ECO:0000256" key="2">
    <source>
        <dbReference type="SAM" id="Phobius"/>
    </source>
</evidence>
<evidence type="ECO:0000313" key="4">
    <source>
        <dbReference type="Proteomes" id="UP000282312"/>
    </source>
</evidence>
<feature type="transmembrane region" description="Helical" evidence="2">
    <location>
        <begin position="122"/>
        <end position="141"/>
    </location>
</feature>
<dbReference type="PANTHER" id="PTHR37422:SF13">
    <property type="entry name" value="LIPOPOLYSACCHARIDE BIOSYNTHESIS PROTEIN PA4999-RELATED"/>
    <property type="match status" value="1"/>
</dbReference>
<sequence>MNGSIPSVAPATNRPTRPISGLLSTAIVVVVGALLVHVLLETWAQVLSGPTSVDPRANLDGSAQWPKQLKTALYLGLAGLTVVKVVVDRLWHRFRTGADLALLVLGLVMVLAGLVNDSSMSLMGEALFVYFRGVIVFYALRAAELNATMIRRLLIVVAVVVSVNVLLALIQMVVGEPAYRVLGWVDLTWSEQSRAQGLLSHPNHLGHVLGLTMLGFVAWLAIATDVRRRWWAVAAVVAVAMSATQSRETLLGVLIGAVVIAVVARTNTRRVLAVCLLVVLCTVAQIAARPDNRAEWERRIGNAFTSFDHPAGSESSPPGPATARPTPTPTARPDDGSTTSGSPKASAKPPTSPGASGAGAPHGSPAAVAPQPTHSPAPVREIRVLYLQQAAKILPHQPLLGFGIGQFGGVVAEKDNPNWHKNPKFGPGGFNRYGFQAVQVDSFWLHLVMEVGVLGFGAYLVWLFMIAKPLLARTRQLRRTGHRPAPAVLWGIAAIIFACIVGFLSPSMEDPLLPPLLWTIVGLAWWAARRSTSIDQKEDGPTGIGGSAGAREDDTRILATDEILAHARQVRPPAGFR</sequence>
<feature type="transmembrane region" description="Helical" evidence="2">
    <location>
        <begin position="204"/>
        <end position="222"/>
    </location>
</feature>
<feature type="transmembrane region" description="Helical" evidence="2">
    <location>
        <begin position="443"/>
        <end position="466"/>
    </location>
</feature>
<evidence type="ECO:0000256" key="1">
    <source>
        <dbReference type="SAM" id="MobiDB-lite"/>
    </source>
</evidence>
<accession>A0A3N9WJV5</accession>
<feature type="transmembrane region" description="Helical" evidence="2">
    <location>
        <begin position="72"/>
        <end position="91"/>
    </location>
</feature>